<evidence type="ECO:0000256" key="1">
    <source>
        <dbReference type="ARBA" id="ARBA00001947"/>
    </source>
</evidence>
<evidence type="ECO:0000256" key="3">
    <source>
        <dbReference type="ARBA" id="ARBA00022723"/>
    </source>
</evidence>
<organism evidence="10 11">
    <name type="scientific">Saprolegnia parasitica (strain CBS 223.65)</name>
    <dbReference type="NCBI Taxonomy" id="695850"/>
    <lineage>
        <taxon>Eukaryota</taxon>
        <taxon>Sar</taxon>
        <taxon>Stramenopiles</taxon>
        <taxon>Oomycota</taxon>
        <taxon>Saprolegniomycetes</taxon>
        <taxon>Saprolegniales</taxon>
        <taxon>Saprolegniaceae</taxon>
        <taxon>Saprolegnia</taxon>
    </lineage>
</organism>
<feature type="signal peptide" evidence="8">
    <location>
        <begin position="1"/>
        <end position="18"/>
    </location>
</feature>
<keyword evidence="8" id="KW-0732">Signal</keyword>
<gene>
    <name evidence="10" type="ORF">SPRG_05540</name>
</gene>
<keyword evidence="7" id="KW-1133">Transmembrane helix</keyword>
<dbReference type="PANTHER" id="PTHR11705:SF138">
    <property type="entry name" value="PEPTIDASE M14 CARBOXYPEPTIDASE A DOMAIN-CONTAINING PROTEIN"/>
    <property type="match status" value="1"/>
</dbReference>
<evidence type="ECO:0000313" key="11">
    <source>
        <dbReference type="Proteomes" id="UP000030745"/>
    </source>
</evidence>
<accession>A0A067CFQ8</accession>
<dbReference type="PANTHER" id="PTHR11705">
    <property type="entry name" value="PROTEASE FAMILY M14 CARBOXYPEPTIDASE A,B"/>
    <property type="match status" value="1"/>
</dbReference>
<dbReference type="PROSITE" id="PS52035">
    <property type="entry name" value="PEPTIDASE_M14"/>
    <property type="match status" value="1"/>
</dbReference>
<dbReference type="GO" id="GO:0005615">
    <property type="term" value="C:extracellular space"/>
    <property type="evidence" value="ECO:0007669"/>
    <property type="project" value="TreeGrafter"/>
</dbReference>
<evidence type="ECO:0000256" key="6">
    <source>
        <dbReference type="SAM" id="MobiDB-lite"/>
    </source>
</evidence>
<dbReference type="GeneID" id="24127931"/>
<sequence>MLLRPVLRLLALAGAAGAADVFAYRTYAEMVATMKTLNATSPGLVDLFVAQDRYGLPYPPELQCEEENAPAPCKQYVLRITNESTLQKDRPQVFFSGALHGDERVGPQATIELALLLASYAHAYATAPSDDASVLSTQEWIWRLVNTRAIYLMPMTNAFGYFQHTREENGIDPNRDYNYKVNGHCMEAMTSRAVNEVWRDHLFQLAMTFHGGMRCVTYEWGSPNHMTSGRSERSPDDTSQVQLGDALARFAGPFADGAYYPTGTMNDVVYGVYGGMEDWAYAASWENALAAEPVFTPCTPSQYGGYPAEKTVYNNATHRAFNILVETSNAKQPSASSLGAKRAIYSADLQDLAIAPEGHVPQNIRLGLLLIDMVQPYVRWLATTSEWNRVAAPTAGSGDVVVDCLGGDDCLVSAATTHLRVGWEVLGSFQVDATFVQVSSDPEFPASKTQTYPSHQGRTRRGYYVHAETPPSAGQNASNGPFFMDYISLPTNATATGALYVRVAAMVDQGWATQAHPSPHVRPQSHLVNARTDPSYEATSNGYRIRGQTYFYSTTKAVRVTEDQAASVVAREGLTAAALTPSVVAAIGLISLVVVVALAVVLAKRRRPRKAKKPQYQPTSGSEADAMQKELDEAAASPTTDVSV</sequence>
<reference evidence="10 11" key="1">
    <citation type="journal article" date="2013" name="PLoS Genet.">
        <title>Distinctive expansion of potential virulence genes in the genome of the oomycete fish pathogen Saprolegnia parasitica.</title>
        <authorList>
            <person name="Jiang R.H."/>
            <person name="de Bruijn I."/>
            <person name="Haas B.J."/>
            <person name="Belmonte R."/>
            <person name="Lobach L."/>
            <person name="Christie J."/>
            <person name="van den Ackerveken G."/>
            <person name="Bottin A."/>
            <person name="Bulone V."/>
            <person name="Diaz-Moreno S.M."/>
            <person name="Dumas B."/>
            <person name="Fan L."/>
            <person name="Gaulin E."/>
            <person name="Govers F."/>
            <person name="Grenville-Briggs L.J."/>
            <person name="Horner N.R."/>
            <person name="Levin J.Z."/>
            <person name="Mammella M."/>
            <person name="Meijer H.J."/>
            <person name="Morris P."/>
            <person name="Nusbaum C."/>
            <person name="Oome S."/>
            <person name="Phillips A.J."/>
            <person name="van Rooyen D."/>
            <person name="Rzeszutek E."/>
            <person name="Saraiva M."/>
            <person name="Secombes C.J."/>
            <person name="Seidl M.F."/>
            <person name="Snel B."/>
            <person name="Stassen J.H."/>
            <person name="Sykes S."/>
            <person name="Tripathy S."/>
            <person name="van den Berg H."/>
            <person name="Vega-Arreguin J.C."/>
            <person name="Wawra S."/>
            <person name="Young S.K."/>
            <person name="Zeng Q."/>
            <person name="Dieguez-Uribeondo J."/>
            <person name="Russ C."/>
            <person name="Tyler B.M."/>
            <person name="van West P."/>
        </authorList>
    </citation>
    <scope>NUCLEOTIDE SEQUENCE [LARGE SCALE GENOMIC DNA]</scope>
    <source>
        <strain evidence="10 11">CBS 223.65</strain>
    </source>
</reference>
<keyword evidence="4" id="KW-0862">Zinc</keyword>
<evidence type="ECO:0000256" key="5">
    <source>
        <dbReference type="PROSITE-ProRule" id="PRU01379"/>
    </source>
</evidence>
<feature type="domain" description="Peptidase M14" evidence="9">
    <location>
        <begin position="23"/>
        <end position="328"/>
    </location>
</feature>
<feature type="transmembrane region" description="Helical" evidence="7">
    <location>
        <begin position="583"/>
        <end position="603"/>
    </location>
</feature>
<dbReference type="AlphaFoldDB" id="A0A067CFQ8"/>
<dbReference type="KEGG" id="spar:SPRG_05540"/>
<dbReference type="PROSITE" id="PS00132">
    <property type="entry name" value="CARBOXYPEPT_ZN_1"/>
    <property type="match status" value="1"/>
</dbReference>
<dbReference type="Proteomes" id="UP000030745">
    <property type="component" value="Unassembled WGS sequence"/>
</dbReference>
<feature type="region of interest" description="Disordered" evidence="6">
    <location>
        <begin position="607"/>
        <end position="644"/>
    </location>
</feature>
<evidence type="ECO:0000259" key="9">
    <source>
        <dbReference type="PROSITE" id="PS52035"/>
    </source>
</evidence>
<evidence type="ECO:0000256" key="7">
    <source>
        <dbReference type="SAM" id="Phobius"/>
    </source>
</evidence>
<keyword evidence="3" id="KW-0479">Metal-binding</keyword>
<dbReference type="InterPro" id="IPR057246">
    <property type="entry name" value="CARBOXYPEPT_ZN_1"/>
</dbReference>
<keyword evidence="7" id="KW-0812">Transmembrane</keyword>
<feature type="active site" description="Proton donor/acceptor" evidence="5">
    <location>
        <position position="292"/>
    </location>
</feature>
<keyword evidence="11" id="KW-1185">Reference proteome</keyword>
<dbReference type="OrthoDB" id="10249045at2759"/>
<protein>
    <recommendedName>
        <fullName evidence="9">Peptidase M14 domain-containing protein</fullName>
    </recommendedName>
</protein>
<evidence type="ECO:0000256" key="4">
    <source>
        <dbReference type="ARBA" id="ARBA00022833"/>
    </source>
</evidence>
<comment type="similarity">
    <text evidence="2 5">Belongs to the peptidase M14 family.</text>
</comment>
<dbReference type="VEuPathDB" id="FungiDB:SPRG_05540"/>
<dbReference type="Gene3D" id="3.40.630.10">
    <property type="entry name" value="Zn peptidases"/>
    <property type="match status" value="1"/>
</dbReference>
<dbReference type="SUPFAM" id="SSF53187">
    <property type="entry name" value="Zn-dependent exopeptidases"/>
    <property type="match status" value="1"/>
</dbReference>
<dbReference type="Pfam" id="PF00246">
    <property type="entry name" value="Peptidase_M14"/>
    <property type="match status" value="1"/>
</dbReference>
<dbReference type="GO" id="GO:0004181">
    <property type="term" value="F:metallocarboxypeptidase activity"/>
    <property type="evidence" value="ECO:0007669"/>
    <property type="project" value="InterPro"/>
</dbReference>
<dbReference type="InterPro" id="IPR000834">
    <property type="entry name" value="Peptidase_M14"/>
</dbReference>
<dbReference type="CDD" id="cd00596">
    <property type="entry name" value="Peptidase_M14_like"/>
    <property type="match status" value="1"/>
</dbReference>
<dbReference type="GO" id="GO:0008270">
    <property type="term" value="F:zinc ion binding"/>
    <property type="evidence" value="ECO:0007669"/>
    <property type="project" value="InterPro"/>
</dbReference>
<comment type="cofactor">
    <cofactor evidence="1">
        <name>Zn(2+)</name>
        <dbReference type="ChEBI" id="CHEBI:29105"/>
    </cofactor>
</comment>
<evidence type="ECO:0000256" key="8">
    <source>
        <dbReference type="SAM" id="SignalP"/>
    </source>
</evidence>
<dbReference type="OMA" id="WENQFYD"/>
<dbReference type="RefSeq" id="XP_012199648.1">
    <property type="nucleotide sequence ID" value="XM_012344258.1"/>
</dbReference>
<evidence type="ECO:0000313" key="10">
    <source>
        <dbReference type="EMBL" id="KDO29584.1"/>
    </source>
</evidence>
<proteinExistence type="inferred from homology"/>
<dbReference type="EMBL" id="KK583205">
    <property type="protein sequence ID" value="KDO29584.1"/>
    <property type="molecule type" value="Genomic_DNA"/>
</dbReference>
<feature type="chain" id="PRO_5001634501" description="Peptidase M14 domain-containing protein" evidence="8">
    <location>
        <begin position="19"/>
        <end position="644"/>
    </location>
</feature>
<dbReference type="SMART" id="SM00631">
    <property type="entry name" value="Zn_pept"/>
    <property type="match status" value="1"/>
</dbReference>
<dbReference type="STRING" id="695850.A0A067CFQ8"/>
<name>A0A067CFQ8_SAPPC</name>
<evidence type="ECO:0000256" key="2">
    <source>
        <dbReference type="ARBA" id="ARBA00005988"/>
    </source>
</evidence>
<keyword evidence="7" id="KW-0472">Membrane</keyword>
<dbReference type="GO" id="GO:0006508">
    <property type="term" value="P:proteolysis"/>
    <property type="evidence" value="ECO:0007669"/>
    <property type="project" value="InterPro"/>
</dbReference>